<protein>
    <recommendedName>
        <fullName evidence="1">Histone acetyltransferase Rv0428c-like SH3 domain-containing protein</fullName>
    </recommendedName>
</protein>
<reference evidence="2 3" key="1">
    <citation type="journal article" date="2019" name="Int. J. Syst. Evol. Microbiol.">
        <title>The Global Catalogue of Microorganisms (GCM) 10K type strain sequencing project: providing services to taxonomists for standard genome sequencing and annotation.</title>
        <authorList>
            <consortium name="The Broad Institute Genomics Platform"/>
            <consortium name="The Broad Institute Genome Sequencing Center for Infectious Disease"/>
            <person name="Wu L."/>
            <person name="Ma J."/>
        </authorList>
    </citation>
    <scope>NUCLEOTIDE SEQUENCE [LARGE SCALE GENOMIC DNA]</scope>
    <source>
        <strain evidence="2 3">JCM 15575</strain>
    </source>
</reference>
<feature type="domain" description="Histone acetyltransferase Rv0428c-like SH3" evidence="1">
    <location>
        <begin position="11"/>
        <end position="63"/>
    </location>
</feature>
<dbReference type="InterPro" id="IPR056934">
    <property type="entry name" value="SH3_Rv0428c"/>
</dbReference>
<evidence type="ECO:0000259" key="1">
    <source>
        <dbReference type="Pfam" id="PF24551"/>
    </source>
</evidence>
<dbReference type="Proteomes" id="UP001500596">
    <property type="component" value="Unassembled WGS sequence"/>
</dbReference>
<proteinExistence type="predicted"/>
<organism evidence="2 3">
    <name type="scientific">Microbacterium lacus</name>
    <dbReference type="NCBI Taxonomy" id="415217"/>
    <lineage>
        <taxon>Bacteria</taxon>
        <taxon>Bacillati</taxon>
        <taxon>Actinomycetota</taxon>
        <taxon>Actinomycetes</taxon>
        <taxon>Micrococcales</taxon>
        <taxon>Microbacteriaceae</taxon>
        <taxon>Microbacterium</taxon>
    </lineage>
</organism>
<evidence type="ECO:0000313" key="2">
    <source>
        <dbReference type="EMBL" id="GAA1678114.1"/>
    </source>
</evidence>
<dbReference type="RefSeq" id="WP_344054599.1">
    <property type="nucleotide sequence ID" value="NZ_BAAAPK010000001.1"/>
</dbReference>
<sequence length="72" mass="7715">MTHSADFLRGIPIGTRVVARYLLPDGSATDALGELRERDAVSVVIETRRGLQRVGLATVVAAKAVPPPPRPR</sequence>
<dbReference type="Pfam" id="PF24551">
    <property type="entry name" value="SH3_Rv0428c"/>
    <property type="match status" value="1"/>
</dbReference>
<comment type="caution">
    <text evidence="2">The sequence shown here is derived from an EMBL/GenBank/DDBJ whole genome shotgun (WGS) entry which is preliminary data.</text>
</comment>
<gene>
    <name evidence="2" type="ORF">GCM10009807_22540</name>
</gene>
<dbReference type="EMBL" id="BAAAPK010000001">
    <property type="protein sequence ID" value="GAA1678114.1"/>
    <property type="molecule type" value="Genomic_DNA"/>
</dbReference>
<evidence type="ECO:0000313" key="3">
    <source>
        <dbReference type="Proteomes" id="UP001500596"/>
    </source>
</evidence>
<accession>A0ABN2GXD4</accession>
<name>A0ABN2GXD4_9MICO</name>
<keyword evidence="3" id="KW-1185">Reference proteome</keyword>